<reference evidence="2 3" key="1">
    <citation type="submission" date="2017-04" db="EMBL/GenBank/DDBJ databases">
        <authorList>
            <person name="Afonso C.L."/>
            <person name="Miller P.J."/>
            <person name="Scott M.A."/>
            <person name="Spackman E."/>
            <person name="Goraichik I."/>
            <person name="Dimitrov K.M."/>
            <person name="Suarez D.L."/>
            <person name="Swayne D.E."/>
        </authorList>
    </citation>
    <scope>NUCLEOTIDE SEQUENCE [LARGE SCALE GENOMIC DNA]</scope>
    <source>
        <strain evidence="2 3">DSM 19625</strain>
    </source>
</reference>
<keyword evidence="1" id="KW-1133">Transmembrane helix</keyword>
<protein>
    <submittedName>
        <fullName evidence="2">Uncharacterized protein</fullName>
    </submittedName>
</protein>
<feature type="transmembrane region" description="Helical" evidence="1">
    <location>
        <begin position="93"/>
        <end position="110"/>
    </location>
</feature>
<dbReference type="Proteomes" id="UP000192678">
    <property type="component" value="Unassembled WGS sequence"/>
</dbReference>
<feature type="transmembrane region" description="Helical" evidence="1">
    <location>
        <begin position="48"/>
        <end position="73"/>
    </location>
</feature>
<feature type="transmembrane region" description="Helical" evidence="1">
    <location>
        <begin position="12"/>
        <end position="28"/>
    </location>
</feature>
<organism evidence="2 3">
    <name type="scientific">Pedobacter nyackensis</name>
    <dbReference type="NCBI Taxonomy" id="475255"/>
    <lineage>
        <taxon>Bacteria</taxon>
        <taxon>Pseudomonadati</taxon>
        <taxon>Bacteroidota</taxon>
        <taxon>Sphingobacteriia</taxon>
        <taxon>Sphingobacteriales</taxon>
        <taxon>Sphingobacteriaceae</taxon>
        <taxon>Pedobacter</taxon>
    </lineage>
</organism>
<keyword evidence="3" id="KW-1185">Reference proteome</keyword>
<dbReference type="RefSeq" id="WP_084291118.1">
    <property type="nucleotide sequence ID" value="NZ_FWYB01000012.1"/>
</dbReference>
<sequence>MYAILLPLHSLVRWLVLITLVFAIIRAYRGWISCKSFSKFDDALCKIVVNVLNIQMTIGIVLYCISPIVSYFLHNFKEAVHQRQVRFFGMEHITMMIIAVIVITIGFNKVKYKTSDEEKYKTMAIWFAIGLFIILSSIPWAFSPLTSRPNFRPF</sequence>
<proteinExistence type="predicted"/>
<evidence type="ECO:0000313" key="3">
    <source>
        <dbReference type="Proteomes" id="UP000192678"/>
    </source>
</evidence>
<dbReference type="OrthoDB" id="329514at2"/>
<evidence type="ECO:0000313" key="2">
    <source>
        <dbReference type="EMBL" id="SMD09291.1"/>
    </source>
</evidence>
<evidence type="ECO:0000256" key="1">
    <source>
        <dbReference type="SAM" id="Phobius"/>
    </source>
</evidence>
<feature type="transmembrane region" description="Helical" evidence="1">
    <location>
        <begin position="122"/>
        <end position="142"/>
    </location>
</feature>
<dbReference type="EMBL" id="FWYB01000012">
    <property type="protein sequence ID" value="SMD09291.1"/>
    <property type="molecule type" value="Genomic_DNA"/>
</dbReference>
<gene>
    <name evidence="2" type="ORF">SAMN04488101_112110</name>
</gene>
<dbReference type="AlphaFoldDB" id="A0A1W2EHV8"/>
<keyword evidence="1" id="KW-0472">Membrane</keyword>
<name>A0A1W2EHV8_9SPHI</name>
<keyword evidence="1" id="KW-0812">Transmembrane</keyword>
<accession>A0A1W2EHV8</accession>